<protein>
    <recommendedName>
        <fullName evidence="4 7">Signal peptidase I</fullName>
        <ecNumber evidence="3 7">3.4.21.89</ecNumber>
    </recommendedName>
</protein>
<feature type="active site" evidence="6">
    <location>
        <position position="110"/>
    </location>
</feature>
<dbReference type="Proteomes" id="UP000031166">
    <property type="component" value="Unassembled WGS sequence"/>
</dbReference>
<keyword evidence="7" id="KW-0645">Protease</keyword>
<evidence type="ECO:0000313" key="10">
    <source>
        <dbReference type="Proteomes" id="UP000031166"/>
    </source>
</evidence>
<feature type="domain" description="Peptidase S26" evidence="8">
    <location>
        <begin position="19"/>
        <end position="226"/>
    </location>
</feature>
<dbReference type="PANTHER" id="PTHR43390">
    <property type="entry name" value="SIGNAL PEPTIDASE I"/>
    <property type="match status" value="1"/>
</dbReference>
<dbReference type="PANTHER" id="PTHR43390:SF1">
    <property type="entry name" value="CHLOROPLAST PROCESSING PEPTIDASE"/>
    <property type="match status" value="1"/>
</dbReference>
<dbReference type="GO" id="GO:0009003">
    <property type="term" value="F:signal peptidase activity"/>
    <property type="evidence" value="ECO:0007669"/>
    <property type="project" value="UniProtKB-EC"/>
</dbReference>
<accession>A0A0B4CUT0</accession>
<dbReference type="InterPro" id="IPR019758">
    <property type="entry name" value="Pept_S26A_signal_pept_1_CS"/>
</dbReference>
<proteinExistence type="inferred from homology"/>
<reference evidence="9 10" key="1">
    <citation type="submission" date="2014-12" db="EMBL/GenBank/DDBJ databases">
        <title>Genome sequencing of Brevundimonas nasdae TPW30.</title>
        <authorList>
            <person name="Tan P.W."/>
            <person name="Chan K.-G."/>
        </authorList>
    </citation>
    <scope>NUCLEOTIDE SEQUENCE [LARGE SCALE GENOMIC DNA]</scope>
    <source>
        <strain evidence="9 10">TPW30</strain>
    </source>
</reference>
<dbReference type="Gene3D" id="2.10.109.10">
    <property type="entry name" value="Umud Fragment, subunit A"/>
    <property type="match status" value="1"/>
</dbReference>
<evidence type="ECO:0000256" key="4">
    <source>
        <dbReference type="ARBA" id="ARBA00019232"/>
    </source>
</evidence>
<evidence type="ECO:0000256" key="5">
    <source>
        <dbReference type="ARBA" id="ARBA00022801"/>
    </source>
</evidence>
<dbReference type="EC" id="3.4.21.89" evidence="3 7"/>
<comment type="subcellular location">
    <subcellularLocation>
        <location evidence="7">Membrane</location>
        <topology evidence="7">Single-pass type II membrane protein</topology>
    </subcellularLocation>
</comment>
<dbReference type="SUPFAM" id="SSF51306">
    <property type="entry name" value="LexA/Signal peptidase"/>
    <property type="match status" value="1"/>
</dbReference>
<evidence type="ECO:0000256" key="6">
    <source>
        <dbReference type="PIRSR" id="PIRSR600223-1"/>
    </source>
</evidence>
<dbReference type="InterPro" id="IPR036286">
    <property type="entry name" value="LexA/Signal_pep-like_sf"/>
</dbReference>
<gene>
    <name evidence="9" type="ORF">RM53_14555</name>
</gene>
<dbReference type="STRING" id="172043.RM53_14555"/>
<evidence type="ECO:0000313" key="9">
    <source>
        <dbReference type="EMBL" id="KIC55860.1"/>
    </source>
</evidence>
<dbReference type="InterPro" id="IPR019533">
    <property type="entry name" value="Peptidase_S26"/>
</dbReference>
<dbReference type="RefSeq" id="WP_039248054.1">
    <property type="nucleotide sequence ID" value="NZ_JWSY01000029.1"/>
</dbReference>
<dbReference type="AlphaFoldDB" id="A0A0B4CUT0"/>
<name>A0A0B4CUT0_9CAUL</name>
<feature type="transmembrane region" description="Helical" evidence="7">
    <location>
        <begin position="21"/>
        <end position="40"/>
    </location>
</feature>
<evidence type="ECO:0000259" key="8">
    <source>
        <dbReference type="Pfam" id="PF10502"/>
    </source>
</evidence>
<dbReference type="PROSITE" id="PS00760">
    <property type="entry name" value="SPASE_I_2"/>
    <property type="match status" value="1"/>
</dbReference>
<dbReference type="GO" id="GO:0006465">
    <property type="term" value="P:signal peptide processing"/>
    <property type="evidence" value="ECO:0007669"/>
    <property type="project" value="InterPro"/>
</dbReference>
<dbReference type="EMBL" id="JWSY01000029">
    <property type="protein sequence ID" value="KIC55860.1"/>
    <property type="molecule type" value="Genomic_DNA"/>
</dbReference>
<keyword evidence="7" id="KW-0472">Membrane</keyword>
<keyword evidence="5 7" id="KW-0378">Hydrolase</keyword>
<dbReference type="CDD" id="cd06530">
    <property type="entry name" value="S26_SPase_I"/>
    <property type="match status" value="1"/>
</dbReference>
<feature type="active site" evidence="6">
    <location>
        <position position="49"/>
    </location>
</feature>
<dbReference type="GO" id="GO:0016020">
    <property type="term" value="C:membrane"/>
    <property type="evidence" value="ECO:0007669"/>
    <property type="project" value="UniProtKB-SubCell"/>
</dbReference>
<dbReference type="NCBIfam" id="TIGR02227">
    <property type="entry name" value="sigpep_I_bact"/>
    <property type="match status" value="1"/>
</dbReference>
<dbReference type="PROSITE" id="PS00761">
    <property type="entry name" value="SPASE_I_3"/>
    <property type="match status" value="1"/>
</dbReference>
<dbReference type="PRINTS" id="PR00727">
    <property type="entry name" value="LEADERPTASE"/>
</dbReference>
<evidence type="ECO:0000256" key="1">
    <source>
        <dbReference type="ARBA" id="ARBA00000677"/>
    </source>
</evidence>
<dbReference type="InterPro" id="IPR000223">
    <property type="entry name" value="Pept_S26A_signal_pept_1"/>
</dbReference>
<dbReference type="GO" id="GO:0004252">
    <property type="term" value="F:serine-type endopeptidase activity"/>
    <property type="evidence" value="ECO:0007669"/>
    <property type="project" value="InterPro"/>
</dbReference>
<comment type="caution">
    <text evidence="9">The sequence shown here is derived from an EMBL/GenBank/DDBJ whole genome shotgun (WGS) entry which is preliminary data.</text>
</comment>
<dbReference type="Pfam" id="PF10502">
    <property type="entry name" value="Peptidase_S26"/>
    <property type="match status" value="1"/>
</dbReference>
<evidence type="ECO:0000256" key="2">
    <source>
        <dbReference type="ARBA" id="ARBA00009370"/>
    </source>
</evidence>
<sequence>MTQTPPKTPPRPSLLREVREIALTLIFATILALAIRIVLFQPFTIPSSSMEPGLVTGDYIVVSKYPYGWSKASLPFNPAMSPGRLFGREPRRGDVVVFRLPRDPSEAWIKRVVGLPGDMVQVRGGVVFVNGDPVRQTRLDVVADHDAPQRRVQQVRETLADGRSYVTYDGGPDLPGDDTPVRRVPAGCYLMMGDNRDNSLDSRWPPEIGVGLLPAENIIGRAEVVLASWKPGASLFKPWTWLNLQWDRFLVRIR</sequence>
<evidence type="ECO:0000256" key="3">
    <source>
        <dbReference type="ARBA" id="ARBA00013208"/>
    </source>
</evidence>
<organism evidence="9 10">
    <name type="scientific">Brevundimonas nasdae</name>
    <dbReference type="NCBI Taxonomy" id="172043"/>
    <lineage>
        <taxon>Bacteria</taxon>
        <taxon>Pseudomonadati</taxon>
        <taxon>Pseudomonadota</taxon>
        <taxon>Alphaproteobacteria</taxon>
        <taxon>Caulobacterales</taxon>
        <taxon>Caulobacteraceae</taxon>
        <taxon>Brevundimonas</taxon>
    </lineage>
</organism>
<keyword evidence="7" id="KW-0812">Transmembrane</keyword>
<dbReference type="InterPro" id="IPR019757">
    <property type="entry name" value="Pept_S26A_signal_pept_1_Lys-AS"/>
</dbReference>
<comment type="catalytic activity">
    <reaction evidence="1 7">
        <text>Cleavage of hydrophobic, N-terminal signal or leader sequences from secreted and periplasmic proteins.</text>
        <dbReference type="EC" id="3.4.21.89"/>
    </reaction>
</comment>
<keyword evidence="7" id="KW-1133">Transmembrane helix</keyword>
<comment type="similarity">
    <text evidence="2 7">Belongs to the peptidase S26 family.</text>
</comment>
<evidence type="ECO:0000256" key="7">
    <source>
        <dbReference type="RuleBase" id="RU362042"/>
    </source>
</evidence>